<organism evidence="2 3">
    <name type="scientific">Pleomassaria siparia CBS 279.74</name>
    <dbReference type="NCBI Taxonomy" id="1314801"/>
    <lineage>
        <taxon>Eukaryota</taxon>
        <taxon>Fungi</taxon>
        <taxon>Dikarya</taxon>
        <taxon>Ascomycota</taxon>
        <taxon>Pezizomycotina</taxon>
        <taxon>Dothideomycetes</taxon>
        <taxon>Pleosporomycetidae</taxon>
        <taxon>Pleosporales</taxon>
        <taxon>Pleomassariaceae</taxon>
        <taxon>Pleomassaria</taxon>
    </lineage>
</organism>
<gene>
    <name evidence="2" type="ORF">K504DRAFT_4482</name>
</gene>
<keyword evidence="3" id="KW-1185">Reference proteome</keyword>
<evidence type="ECO:0000313" key="2">
    <source>
        <dbReference type="EMBL" id="KAF2714464.1"/>
    </source>
</evidence>
<proteinExistence type="predicted"/>
<feature type="region of interest" description="Disordered" evidence="1">
    <location>
        <begin position="268"/>
        <end position="295"/>
    </location>
</feature>
<protein>
    <submittedName>
        <fullName evidence="2">Uncharacterized protein</fullName>
    </submittedName>
</protein>
<dbReference type="AlphaFoldDB" id="A0A6G1KNP0"/>
<dbReference type="EMBL" id="MU005764">
    <property type="protein sequence ID" value="KAF2714464.1"/>
    <property type="molecule type" value="Genomic_DNA"/>
</dbReference>
<feature type="compositionally biased region" description="Basic and acidic residues" evidence="1">
    <location>
        <begin position="274"/>
        <end position="286"/>
    </location>
</feature>
<dbReference type="OrthoDB" id="10661794at2759"/>
<evidence type="ECO:0000313" key="3">
    <source>
        <dbReference type="Proteomes" id="UP000799428"/>
    </source>
</evidence>
<dbReference type="Proteomes" id="UP000799428">
    <property type="component" value="Unassembled WGS sequence"/>
</dbReference>
<reference evidence="2" key="1">
    <citation type="journal article" date="2020" name="Stud. Mycol.">
        <title>101 Dothideomycetes genomes: a test case for predicting lifestyles and emergence of pathogens.</title>
        <authorList>
            <person name="Haridas S."/>
            <person name="Albert R."/>
            <person name="Binder M."/>
            <person name="Bloem J."/>
            <person name="Labutti K."/>
            <person name="Salamov A."/>
            <person name="Andreopoulos B."/>
            <person name="Baker S."/>
            <person name="Barry K."/>
            <person name="Bills G."/>
            <person name="Bluhm B."/>
            <person name="Cannon C."/>
            <person name="Castanera R."/>
            <person name="Culley D."/>
            <person name="Daum C."/>
            <person name="Ezra D."/>
            <person name="Gonzalez J."/>
            <person name="Henrissat B."/>
            <person name="Kuo A."/>
            <person name="Liang C."/>
            <person name="Lipzen A."/>
            <person name="Lutzoni F."/>
            <person name="Magnuson J."/>
            <person name="Mondo S."/>
            <person name="Nolan M."/>
            <person name="Ohm R."/>
            <person name="Pangilinan J."/>
            <person name="Park H.-J."/>
            <person name="Ramirez L."/>
            <person name="Alfaro M."/>
            <person name="Sun H."/>
            <person name="Tritt A."/>
            <person name="Yoshinaga Y."/>
            <person name="Zwiers L.-H."/>
            <person name="Turgeon B."/>
            <person name="Goodwin S."/>
            <person name="Spatafora J."/>
            <person name="Crous P."/>
            <person name="Grigoriev I."/>
        </authorList>
    </citation>
    <scope>NUCLEOTIDE SEQUENCE</scope>
    <source>
        <strain evidence="2">CBS 279.74</strain>
    </source>
</reference>
<sequence length="335" mass="36345">MRPSTVCQLCQSTVMPIMPIMPTMYSTYIDSLASRVRPPASRPFCSCTNGPPSRRRLATAIQMPRATKRLCDAQNGHTNRSFLPNDMTSHSPPTTPRPHAIPGLDPFSRHVEGGKLGNGPREISQGGQLAEIIIWRSFGRCQSGASKTGLLQGDPSASTLIHTCIHESASKVHALPSIVDMTPVPAVSQFGIAGRSLSVCPSLLIPTFMSVSVGVCPSISLSLDVWIEGRYLLDAHNNGSHNRLNYRHARREFTRPENKQHVRRANSRLGAGDGHCDATRMQHGEQKPALSRRGPKIHHAPALCRALPNHLQTPATADAVSSGCSGLYLKLRARA</sequence>
<accession>A0A6G1KNP0</accession>
<evidence type="ECO:0000256" key="1">
    <source>
        <dbReference type="SAM" id="MobiDB-lite"/>
    </source>
</evidence>
<name>A0A6G1KNP0_9PLEO</name>